<comment type="similarity">
    <text evidence="3">Belongs to the AAA ATPase family.</text>
</comment>
<protein>
    <recommendedName>
        <fullName evidence="4">AAA+ ATPase domain-containing protein</fullName>
    </recommendedName>
</protein>
<dbReference type="InterPro" id="IPR003960">
    <property type="entry name" value="ATPase_AAA_CS"/>
</dbReference>
<dbReference type="PANTHER" id="PTHR23077">
    <property type="entry name" value="AAA-FAMILY ATPASE"/>
    <property type="match status" value="1"/>
</dbReference>
<dbReference type="PROSITE" id="PS00674">
    <property type="entry name" value="AAA"/>
    <property type="match status" value="2"/>
</dbReference>
<accession>A0A8T1WU94</accession>
<dbReference type="EMBL" id="JAGDFL010000128">
    <property type="protein sequence ID" value="KAG7397036.1"/>
    <property type="molecule type" value="Genomic_DNA"/>
</dbReference>
<dbReference type="GO" id="GO:0005524">
    <property type="term" value="F:ATP binding"/>
    <property type="evidence" value="ECO:0007669"/>
    <property type="project" value="UniProtKB-KW"/>
</dbReference>
<evidence type="ECO:0000256" key="3">
    <source>
        <dbReference type="RuleBase" id="RU003651"/>
    </source>
</evidence>
<dbReference type="FunFam" id="3.40.50.300:FF:001440">
    <property type="entry name" value="ATPase, AAA family protein"/>
    <property type="match status" value="1"/>
</dbReference>
<comment type="caution">
    <text evidence="5">The sequence shown here is derived from an EMBL/GenBank/DDBJ whole genome shotgun (WGS) entry which is preliminary data.</text>
</comment>
<dbReference type="InterPro" id="IPR003593">
    <property type="entry name" value="AAA+_ATPase"/>
</dbReference>
<evidence type="ECO:0000256" key="2">
    <source>
        <dbReference type="ARBA" id="ARBA00022840"/>
    </source>
</evidence>
<feature type="domain" description="AAA+ ATPase" evidence="4">
    <location>
        <begin position="45"/>
        <end position="204"/>
    </location>
</feature>
<evidence type="ECO:0000313" key="6">
    <source>
        <dbReference type="Proteomes" id="UP000693981"/>
    </source>
</evidence>
<gene>
    <name evidence="5" type="ORF">PHYBOEH_001314</name>
</gene>
<dbReference type="AlphaFoldDB" id="A0A8T1WU94"/>
<dbReference type="FunFam" id="3.40.50.300:FF:003783">
    <property type="entry name" value="Transitional endoplasmic reticulum ATPase TER94-like Protein"/>
    <property type="match status" value="1"/>
</dbReference>
<dbReference type="SMART" id="SM00382">
    <property type="entry name" value="AAA"/>
    <property type="match status" value="2"/>
</dbReference>
<dbReference type="GO" id="GO:0016887">
    <property type="term" value="F:ATP hydrolysis activity"/>
    <property type="evidence" value="ECO:0007669"/>
    <property type="project" value="InterPro"/>
</dbReference>
<dbReference type="FunFam" id="1.10.8.60:FF:000038">
    <property type="entry name" value="spermatogenesis-associated protein 5-like protein 1"/>
    <property type="match status" value="1"/>
</dbReference>
<dbReference type="Proteomes" id="UP000693981">
    <property type="component" value="Unassembled WGS sequence"/>
</dbReference>
<evidence type="ECO:0000259" key="4">
    <source>
        <dbReference type="SMART" id="SM00382"/>
    </source>
</evidence>
<dbReference type="InterPro" id="IPR003959">
    <property type="entry name" value="ATPase_AAA_core"/>
</dbReference>
<name>A0A8T1WU94_9STRA</name>
<dbReference type="Pfam" id="PF00004">
    <property type="entry name" value="AAA"/>
    <property type="match status" value="2"/>
</dbReference>
<dbReference type="InterPro" id="IPR041569">
    <property type="entry name" value="AAA_lid_3"/>
</dbReference>
<dbReference type="PANTHER" id="PTHR23077:SF117">
    <property type="entry name" value="AAA+ ATPASE DOMAIN-CONTAINING PROTEIN"/>
    <property type="match status" value="1"/>
</dbReference>
<keyword evidence="2 3" id="KW-0067">ATP-binding</keyword>
<evidence type="ECO:0000256" key="1">
    <source>
        <dbReference type="ARBA" id="ARBA00022741"/>
    </source>
</evidence>
<dbReference type="Pfam" id="PF17862">
    <property type="entry name" value="AAA_lid_3"/>
    <property type="match status" value="2"/>
</dbReference>
<organism evidence="5 6">
    <name type="scientific">Phytophthora boehmeriae</name>
    <dbReference type="NCBI Taxonomy" id="109152"/>
    <lineage>
        <taxon>Eukaryota</taxon>
        <taxon>Sar</taxon>
        <taxon>Stramenopiles</taxon>
        <taxon>Oomycota</taxon>
        <taxon>Peronosporomycetes</taxon>
        <taxon>Peronosporales</taxon>
        <taxon>Peronosporaceae</taxon>
        <taxon>Phytophthora</taxon>
    </lineage>
</organism>
<feature type="domain" description="AAA+ ATPase" evidence="4">
    <location>
        <begin position="446"/>
        <end position="589"/>
    </location>
</feature>
<dbReference type="InterPro" id="IPR050168">
    <property type="entry name" value="AAA_ATPase_domain"/>
</dbReference>
<sequence length="683" mass="74312">MSDEGGTQRLGEKMGGMETERNALRELILMPVAHPKLRSELGVEFPKGVLLCGPPGVGKTLLVRSVVHECRQVQDRSGTTLDLNLQVINGSEIMTSGRGDAEQALRDTFKRAVTHSSSARRAASVIFIDELDALCPKRETGGGGASSAHSRIVAQLLTLLDGVEGSISRENVIVVAATNLPNSIDPALRRPGRFDREVFIAPPGAALRKQIFKVHLNRTPYALNKEPSDDSEQRRDAFLEMLSAKAVGYVGADIAALCREAAMVASTRQLVAISRNRELEEWWTNWKRRVQPLNPVGIASSSLGAVVAGRAWHTNPTAIIPLWFLAKQNRQLEDASNIYCKQRQSDLEYFTFLLGNETKHILSPAASGDDAKSQAETFEVTMVDFEQAMQNVIPSALRGASGFTKDFERLGWDGIGGQAETKLALQQALEWPIKFPQTFARLGVKPPRGVLLYGPPGCSKSSIVRAAAHASGATFLSLSAAQVFSPFFGDAEAAVRQVFRDARAALPAIIFFDEIDVMVAKREFDGSGSGEGGTSTAMRVLSTMLNEMDGVESAEGLLVIGATNRPSCIDAALMRPGRFDRILFVDLPSEADRADILRIHSRPMQLDADVDVTSLAMRTSFFSGAELENLCREAALLALRESLNAEIVCMRHFEQALLGITPVSSKESMRDYIEFAEAMGHLS</sequence>
<evidence type="ECO:0000313" key="5">
    <source>
        <dbReference type="EMBL" id="KAG7397036.1"/>
    </source>
</evidence>
<keyword evidence="6" id="KW-1185">Reference proteome</keyword>
<dbReference type="OrthoDB" id="5421at2759"/>
<proteinExistence type="inferred from homology"/>
<reference evidence="5" key="1">
    <citation type="submission" date="2021-02" db="EMBL/GenBank/DDBJ databases">
        <authorList>
            <person name="Palmer J.M."/>
        </authorList>
    </citation>
    <scope>NUCLEOTIDE SEQUENCE</scope>
    <source>
        <strain evidence="5">SCRP23</strain>
    </source>
</reference>
<keyword evidence="1 3" id="KW-0547">Nucleotide-binding</keyword>